<accession>A2EQT1</accession>
<keyword evidence="2" id="KW-0472">Membrane</keyword>
<dbReference type="EMBL" id="DS113460">
    <property type="protein sequence ID" value="EAY04977.1"/>
    <property type="molecule type" value="Genomic_DNA"/>
</dbReference>
<dbReference type="VEuPathDB" id="TrichDB:TVAGG3_0243430"/>
<reference evidence="3" key="1">
    <citation type="submission" date="2006-10" db="EMBL/GenBank/DDBJ databases">
        <authorList>
            <person name="Amadeo P."/>
            <person name="Zhao Q."/>
            <person name="Wortman J."/>
            <person name="Fraser-Liggett C."/>
            <person name="Carlton J."/>
        </authorList>
    </citation>
    <scope>NUCLEOTIDE SEQUENCE</scope>
    <source>
        <strain evidence="3">G3</strain>
    </source>
</reference>
<keyword evidence="1" id="KW-0175">Coiled coil</keyword>
<keyword evidence="2" id="KW-1133">Transmembrane helix</keyword>
<dbReference type="PANTHER" id="PTHR32158">
    <property type="entry name" value="RING-TYPE DOMAIN-CONTAINING PROTEIN"/>
    <property type="match status" value="1"/>
</dbReference>
<dbReference type="InterPro" id="IPR011050">
    <property type="entry name" value="Pectin_lyase_fold/virulence"/>
</dbReference>
<reference evidence="3" key="2">
    <citation type="journal article" date="2007" name="Science">
        <title>Draft genome sequence of the sexually transmitted pathogen Trichomonas vaginalis.</title>
        <authorList>
            <person name="Carlton J.M."/>
            <person name="Hirt R.P."/>
            <person name="Silva J.C."/>
            <person name="Delcher A.L."/>
            <person name="Schatz M."/>
            <person name="Zhao Q."/>
            <person name="Wortman J.R."/>
            <person name="Bidwell S.L."/>
            <person name="Alsmark U.C.M."/>
            <person name="Besteiro S."/>
            <person name="Sicheritz-Ponten T."/>
            <person name="Noel C.J."/>
            <person name="Dacks J.B."/>
            <person name="Foster P.G."/>
            <person name="Simillion C."/>
            <person name="Van de Peer Y."/>
            <person name="Miranda-Saavedra D."/>
            <person name="Barton G.J."/>
            <person name="Westrop G.D."/>
            <person name="Mueller S."/>
            <person name="Dessi D."/>
            <person name="Fiori P.L."/>
            <person name="Ren Q."/>
            <person name="Paulsen I."/>
            <person name="Zhang H."/>
            <person name="Bastida-Corcuera F.D."/>
            <person name="Simoes-Barbosa A."/>
            <person name="Brown M.T."/>
            <person name="Hayes R.D."/>
            <person name="Mukherjee M."/>
            <person name="Okumura C.Y."/>
            <person name="Schneider R."/>
            <person name="Smith A.J."/>
            <person name="Vanacova S."/>
            <person name="Villalvazo M."/>
            <person name="Haas B.J."/>
            <person name="Pertea M."/>
            <person name="Feldblyum T.V."/>
            <person name="Utterback T.R."/>
            <person name="Shu C.L."/>
            <person name="Osoegawa K."/>
            <person name="de Jong P.J."/>
            <person name="Hrdy I."/>
            <person name="Horvathova L."/>
            <person name="Zubacova Z."/>
            <person name="Dolezal P."/>
            <person name="Malik S.B."/>
            <person name="Logsdon J.M. Jr."/>
            <person name="Henze K."/>
            <person name="Gupta A."/>
            <person name="Wang C.C."/>
            <person name="Dunne R.L."/>
            <person name="Upcroft J.A."/>
            <person name="Upcroft P."/>
            <person name="White O."/>
            <person name="Salzberg S.L."/>
            <person name="Tang P."/>
            <person name="Chiu C.-H."/>
            <person name="Lee Y.-S."/>
            <person name="Embley T.M."/>
            <person name="Coombs G.H."/>
            <person name="Mottram J.C."/>
            <person name="Tachezy J."/>
            <person name="Fraser-Liggett C.M."/>
            <person name="Johnson P.J."/>
        </authorList>
    </citation>
    <scope>NUCLEOTIDE SEQUENCE [LARGE SCALE GENOMIC DNA]</scope>
    <source>
        <strain evidence="3">G3</strain>
    </source>
</reference>
<keyword evidence="4" id="KW-1185">Reference proteome</keyword>
<feature type="transmembrane region" description="Helical" evidence="2">
    <location>
        <begin position="678"/>
        <end position="696"/>
    </location>
</feature>
<dbReference type="AlphaFoldDB" id="A2EQT1"/>
<dbReference type="InterPro" id="IPR006626">
    <property type="entry name" value="PbH1"/>
</dbReference>
<dbReference type="InParanoid" id="A2EQT1"/>
<dbReference type="VEuPathDB" id="TrichDB:TVAG_290470"/>
<dbReference type="SMART" id="SM00710">
    <property type="entry name" value="PbH1"/>
    <property type="match status" value="4"/>
</dbReference>
<dbReference type="SUPFAM" id="SSF51126">
    <property type="entry name" value="Pectin lyase-like"/>
    <property type="match status" value="2"/>
</dbReference>
<dbReference type="PANTHER" id="PTHR32158:SF21">
    <property type="match status" value="1"/>
</dbReference>
<sequence length="720" mass="79802">MFLFFNFISARNLYVNIKESKSKNCFEKEGCDLEALRTTIKRGDNIFILDKFIDKENSQELLEILNQTTNKVISINGHDTTIVSPNYPFIESAAIYAEDTQIHISGFRFTDFRIPILNAQRSVFNISDCIFENTDASLSAILAFIACNMTIRNVKLTNLNANTQSIFLAINSTISFEKSNITSNFIESKDIRAALHFMTSKVSFTDSYFEGNIIELPLIAGASNSSIDISQSNFYKNAPLTLIAVESYSNCTISDTKLKLNKNPIISAVRGGISIVKNVEVTEHYTPTCLYGFTDSNLSILSTNFNNIQITQLATCITQEFPDYTLKLENVGIFDSTSVNSIFSQTGGRIIANNLNVTKLSSDADIVIISHQNGIETTMDHLTLQLISSTIVISTALASVNITNISLTNFDFHSNSICGALFENGTITVKNSSFVTNECLPRGNSIPLAILTTSATPNVYIENNTFKDNTALTGAVFFANVSGKVVNNKFYKNQAVQGGSLVGNLMNITVENSDFVRNTGYNEGGVASFMNGSVSFSNCNFVGNQATDGGVISSKNCTNITITNSVVKKNSAEHGTFIHDENSEVIWIADTEIDDSLSEAMFITKEYDLSRAKFNCKVRCLEPKLEDVKKLLKRDEEKVPEATNNAKAEEGKDDEEIKIDQENEEEEINIKGDKNTSMVVFLIIPIILLFLIFIIIKRVGYRNIFVFINNFGSKDNRYIL</sequence>
<evidence type="ECO:0000313" key="4">
    <source>
        <dbReference type="Proteomes" id="UP000001542"/>
    </source>
</evidence>
<proteinExistence type="predicted"/>
<evidence type="ECO:0000256" key="1">
    <source>
        <dbReference type="SAM" id="Coils"/>
    </source>
</evidence>
<dbReference type="KEGG" id="tva:4762838"/>
<evidence type="ECO:0008006" key="5">
    <source>
        <dbReference type="Google" id="ProtNLM"/>
    </source>
</evidence>
<keyword evidence="2" id="KW-0812">Transmembrane</keyword>
<evidence type="ECO:0000313" key="3">
    <source>
        <dbReference type="EMBL" id="EAY04977.1"/>
    </source>
</evidence>
<dbReference type="Proteomes" id="UP000001542">
    <property type="component" value="Unassembled WGS sequence"/>
</dbReference>
<dbReference type="RefSeq" id="XP_001317200.1">
    <property type="nucleotide sequence ID" value="XM_001317165.1"/>
</dbReference>
<evidence type="ECO:0000256" key="2">
    <source>
        <dbReference type="SAM" id="Phobius"/>
    </source>
</evidence>
<organism evidence="3 4">
    <name type="scientific">Trichomonas vaginalis (strain ATCC PRA-98 / G3)</name>
    <dbReference type="NCBI Taxonomy" id="412133"/>
    <lineage>
        <taxon>Eukaryota</taxon>
        <taxon>Metamonada</taxon>
        <taxon>Parabasalia</taxon>
        <taxon>Trichomonadida</taxon>
        <taxon>Trichomonadidae</taxon>
        <taxon>Trichomonas</taxon>
    </lineage>
</organism>
<dbReference type="OrthoDB" id="19903at2759"/>
<protein>
    <recommendedName>
        <fullName evidence="5">Right handed beta helix domain-containing protein</fullName>
    </recommendedName>
</protein>
<gene>
    <name evidence="3" type="ORF">TVAG_290470</name>
</gene>
<dbReference type="SMR" id="A2EQT1"/>
<feature type="coiled-coil region" evidence="1">
    <location>
        <begin position="625"/>
        <end position="665"/>
    </location>
</feature>
<name>A2EQT1_TRIV3</name>